<keyword evidence="1" id="KW-1133">Transmembrane helix</keyword>
<comment type="caution">
    <text evidence="2">The sequence shown here is derived from an EMBL/GenBank/DDBJ whole genome shotgun (WGS) entry which is preliminary data.</text>
</comment>
<proteinExistence type="predicted"/>
<protein>
    <recommendedName>
        <fullName evidence="4">Pentapeptide repeat-containing protein</fullName>
    </recommendedName>
</protein>
<evidence type="ECO:0000313" key="3">
    <source>
        <dbReference type="Proteomes" id="UP000654123"/>
    </source>
</evidence>
<gene>
    <name evidence="2" type="ORF">GCM10010249_40790</name>
</gene>
<evidence type="ECO:0000313" key="2">
    <source>
        <dbReference type="EMBL" id="GGQ18062.1"/>
    </source>
</evidence>
<evidence type="ECO:0008006" key="4">
    <source>
        <dbReference type="Google" id="ProtNLM"/>
    </source>
</evidence>
<reference evidence="2" key="2">
    <citation type="submission" date="2020-09" db="EMBL/GenBank/DDBJ databases">
        <authorList>
            <person name="Sun Q."/>
            <person name="Ohkuma M."/>
        </authorList>
    </citation>
    <scope>NUCLEOTIDE SEQUENCE</scope>
    <source>
        <strain evidence="2">JCM 4335</strain>
    </source>
</reference>
<dbReference type="Proteomes" id="UP000654123">
    <property type="component" value="Unassembled WGS sequence"/>
</dbReference>
<sequence length="632" mass="67713">MTPATPGPPSTVPPAWSHCAHGAAPATDPVGCRGIRVPGHTACLAHLGEAERAAHLGDLAPGADIDYRGTPFTPELLDQLLAALRDPGAGRPHIGVARFDGAAFSGDTWFTEVTFSDTARFDWATFSGNTWFAEATFSDTARFDRAIFSGNTWFTGATFSKVAEFAGATFFKTAQFNGVTFSGITRFVGAAFSSDVGFVQATFSSDAGFAGVTFSSDTRFVGATFSGDTRFVGATFSGNTWFTGVAFSGDAQFGMARFEVASSLGPLACGERLVLDGAVFQQPVTVEIAARQVSCARTRWASTATLHLRHAELDLRDAVFEYPVLVAARPTPFPLPGSADSLPETELSGRDPGVRLASLGGADTAHLALHDIDLSGCRFAGAVHLDQLKVDGWCTFATTPTGWGRRLPWWWSRRNTLTEEHHWRVRAARDPGRATALGWAPPPADAPALKPAAVAALYRQLRKSLEDGKNEPDAADFYYGECEMRRHDPRRPRGERVLLTAYWALSGYGLRATRALAWLGAATAVTITVMVLWGLPADDPKPTTTGRQVAVGQEVVLTTATPDPVNPTGPLTGRVTAERFEKALRVVINSVVFRSSGQDLTTTGTYTEMTSRLAEPVLLGLAVLAVRSRVKR</sequence>
<keyword evidence="1" id="KW-0812">Transmembrane</keyword>
<organism evidence="2 3">
    <name type="scientific">Streptomyces roseolilacinus</name>
    <dbReference type="NCBI Taxonomy" id="66904"/>
    <lineage>
        <taxon>Bacteria</taxon>
        <taxon>Bacillati</taxon>
        <taxon>Actinomycetota</taxon>
        <taxon>Actinomycetes</taxon>
        <taxon>Kitasatosporales</taxon>
        <taxon>Streptomycetaceae</taxon>
        <taxon>Streptomyces</taxon>
    </lineage>
</organism>
<dbReference type="EMBL" id="BMSV01000008">
    <property type="protein sequence ID" value="GGQ18062.1"/>
    <property type="molecule type" value="Genomic_DNA"/>
</dbReference>
<reference evidence="2" key="1">
    <citation type="journal article" date="2014" name="Int. J. Syst. Evol. Microbiol.">
        <title>Complete genome sequence of Corynebacterium casei LMG S-19264T (=DSM 44701T), isolated from a smear-ripened cheese.</title>
        <authorList>
            <consortium name="US DOE Joint Genome Institute (JGI-PGF)"/>
            <person name="Walter F."/>
            <person name="Albersmeier A."/>
            <person name="Kalinowski J."/>
            <person name="Ruckert C."/>
        </authorList>
    </citation>
    <scope>NUCLEOTIDE SEQUENCE</scope>
    <source>
        <strain evidence="2">JCM 4335</strain>
    </source>
</reference>
<evidence type="ECO:0000256" key="1">
    <source>
        <dbReference type="SAM" id="Phobius"/>
    </source>
</evidence>
<dbReference type="Gene3D" id="2.160.20.80">
    <property type="entry name" value="E3 ubiquitin-protein ligase SopA"/>
    <property type="match status" value="1"/>
</dbReference>
<name>A0A918B2M0_9ACTN</name>
<feature type="transmembrane region" description="Helical" evidence="1">
    <location>
        <begin position="515"/>
        <end position="535"/>
    </location>
</feature>
<dbReference type="InterPro" id="IPR001646">
    <property type="entry name" value="5peptide_repeat"/>
</dbReference>
<keyword evidence="3" id="KW-1185">Reference proteome</keyword>
<dbReference type="AlphaFoldDB" id="A0A918B2M0"/>
<dbReference type="Pfam" id="PF13576">
    <property type="entry name" value="Pentapeptide_3"/>
    <property type="match status" value="2"/>
</dbReference>
<keyword evidence="1" id="KW-0472">Membrane</keyword>
<accession>A0A918B2M0</accession>